<evidence type="ECO:0000256" key="1">
    <source>
        <dbReference type="ARBA" id="ARBA00009759"/>
    </source>
</evidence>
<keyword evidence="3" id="KW-0460">Magnesium</keyword>
<protein>
    <submittedName>
        <fullName evidence="4">3'(2'),5'-bisphosphate nucleotidase CysQ</fullName>
    </submittedName>
</protein>
<evidence type="ECO:0000313" key="5">
    <source>
        <dbReference type="Proteomes" id="UP001208938"/>
    </source>
</evidence>
<dbReference type="InterPro" id="IPR020550">
    <property type="entry name" value="Inositol_monophosphatase_CS"/>
</dbReference>
<dbReference type="EMBL" id="JAPDFL010000001">
    <property type="protein sequence ID" value="MCW1930950.1"/>
    <property type="molecule type" value="Genomic_DNA"/>
</dbReference>
<name>A0ABT3GTT9_9RHOB</name>
<evidence type="ECO:0000256" key="2">
    <source>
        <dbReference type="ARBA" id="ARBA00022723"/>
    </source>
</evidence>
<dbReference type="PANTHER" id="PTHR20854">
    <property type="entry name" value="INOSITOL MONOPHOSPHATASE"/>
    <property type="match status" value="1"/>
</dbReference>
<dbReference type="InterPro" id="IPR000760">
    <property type="entry name" value="Inositol_monophosphatase-like"/>
</dbReference>
<sequence>MQAHDAYKDDLALLTEAALAAGKIAERYYRNDARVWDKGDGQGPVTEADLAVNAQLHSVLTAARPGYGWLSEESNPLGDLSRLGHETCFVIDPIDGTRAFIDGQPGFAHALAVIHKGQPVAAVVYLPMLALTYAARRGGGATLNGVPISASARADVDGAHVLITRPAMDPVHWPGGVPAIKREFRPSPAWRLALVGEGRFDALVTIRDSWDWDIAGAALIATEAGAVITDRHGQPLRFNRAEARNPGVVAAGPAVHAGLMAGLTAPQGAA</sequence>
<dbReference type="PANTHER" id="PTHR20854:SF4">
    <property type="entry name" value="INOSITOL-1-MONOPHOSPHATASE-RELATED"/>
    <property type="match status" value="1"/>
</dbReference>
<keyword evidence="5" id="KW-1185">Reference proteome</keyword>
<gene>
    <name evidence="4" type="ORF">OKW52_01350</name>
</gene>
<dbReference type="Gene3D" id="3.40.190.80">
    <property type="match status" value="1"/>
</dbReference>
<dbReference type="PRINTS" id="PR00377">
    <property type="entry name" value="IMPHPHTASES"/>
</dbReference>
<reference evidence="4 5" key="1">
    <citation type="submission" date="2022-10" db="EMBL/GenBank/DDBJ databases">
        <title>Pararhodobacter sp. nov., isolated from marine algae.</title>
        <authorList>
            <person name="Choi B.J."/>
            <person name="Kim J.M."/>
            <person name="Lee J.K."/>
            <person name="Choi D.G."/>
            <person name="Jeon C.O."/>
        </authorList>
    </citation>
    <scope>NUCLEOTIDE SEQUENCE [LARGE SCALE GENOMIC DNA]</scope>
    <source>
        <strain evidence="4 5">ZQ420</strain>
    </source>
</reference>
<dbReference type="SUPFAM" id="SSF56655">
    <property type="entry name" value="Carbohydrate phosphatase"/>
    <property type="match status" value="1"/>
</dbReference>
<evidence type="ECO:0000313" key="4">
    <source>
        <dbReference type="EMBL" id="MCW1930950.1"/>
    </source>
</evidence>
<evidence type="ECO:0000256" key="3">
    <source>
        <dbReference type="ARBA" id="ARBA00022842"/>
    </source>
</evidence>
<dbReference type="RefSeq" id="WP_264504114.1">
    <property type="nucleotide sequence ID" value="NZ_JAPDFL010000001.1"/>
</dbReference>
<proteinExistence type="inferred from homology"/>
<dbReference type="CDD" id="cd01638">
    <property type="entry name" value="CysQ"/>
    <property type="match status" value="1"/>
</dbReference>
<keyword evidence="2" id="KW-0479">Metal-binding</keyword>
<dbReference type="PROSITE" id="PS00630">
    <property type="entry name" value="IMP_2"/>
    <property type="match status" value="1"/>
</dbReference>
<comment type="similarity">
    <text evidence="1">Belongs to the inositol monophosphatase superfamily.</text>
</comment>
<accession>A0ABT3GTT9</accession>
<dbReference type="Gene3D" id="3.30.540.10">
    <property type="entry name" value="Fructose-1,6-Bisphosphatase, subunit A, domain 1"/>
    <property type="match status" value="1"/>
</dbReference>
<dbReference type="Pfam" id="PF00459">
    <property type="entry name" value="Inositol_P"/>
    <property type="match status" value="1"/>
</dbReference>
<comment type="caution">
    <text evidence="4">The sequence shown here is derived from an EMBL/GenBank/DDBJ whole genome shotgun (WGS) entry which is preliminary data.</text>
</comment>
<organism evidence="4 5">
    <name type="scientific">Pararhodobacter zhoushanensis</name>
    <dbReference type="NCBI Taxonomy" id="2479545"/>
    <lineage>
        <taxon>Bacteria</taxon>
        <taxon>Pseudomonadati</taxon>
        <taxon>Pseudomonadota</taxon>
        <taxon>Alphaproteobacteria</taxon>
        <taxon>Rhodobacterales</taxon>
        <taxon>Paracoccaceae</taxon>
        <taxon>Pararhodobacter</taxon>
    </lineage>
</organism>
<dbReference type="Proteomes" id="UP001208938">
    <property type="component" value="Unassembled WGS sequence"/>
</dbReference>